<accession>A0ABT0E3S0</accession>
<evidence type="ECO:0000256" key="3">
    <source>
        <dbReference type="SAM" id="Phobius"/>
    </source>
</evidence>
<feature type="transmembrane region" description="Helical" evidence="3">
    <location>
        <begin position="6"/>
        <end position="31"/>
    </location>
</feature>
<dbReference type="SUPFAM" id="SSF51905">
    <property type="entry name" value="FAD/NAD(P)-binding domain"/>
    <property type="match status" value="1"/>
</dbReference>
<dbReference type="Pfam" id="PF01494">
    <property type="entry name" value="FAD_binding_3"/>
    <property type="match status" value="1"/>
</dbReference>
<dbReference type="InterPro" id="IPR036188">
    <property type="entry name" value="FAD/NAD-bd_sf"/>
</dbReference>
<organism evidence="5 6">
    <name type="scientific">Alcanivorax quisquiliarum</name>
    <dbReference type="NCBI Taxonomy" id="2933565"/>
    <lineage>
        <taxon>Bacteria</taxon>
        <taxon>Pseudomonadati</taxon>
        <taxon>Pseudomonadota</taxon>
        <taxon>Gammaproteobacteria</taxon>
        <taxon>Oceanospirillales</taxon>
        <taxon>Alcanivoracaceae</taxon>
        <taxon>Alcanivorax</taxon>
    </lineage>
</organism>
<evidence type="ECO:0000256" key="1">
    <source>
        <dbReference type="ARBA" id="ARBA00038079"/>
    </source>
</evidence>
<dbReference type="NCBIfam" id="TIGR02032">
    <property type="entry name" value="GG-red-SF"/>
    <property type="match status" value="1"/>
</dbReference>
<feature type="domain" description="FAD-binding" evidence="4">
    <location>
        <begin position="2"/>
        <end position="159"/>
    </location>
</feature>
<keyword evidence="3" id="KW-1133">Transmembrane helix</keyword>
<keyword evidence="6" id="KW-1185">Reference proteome</keyword>
<evidence type="ECO:0000256" key="2">
    <source>
        <dbReference type="ARBA" id="ARBA00040363"/>
    </source>
</evidence>
<name>A0ABT0E3S0_9GAMM</name>
<dbReference type="InterPro" id="IPR002938">
    <property type="entry name" value="FAD-bd"/>
</dbReference>
<protein>
    <recommendedName>
        <fullName evidence="2">Protein CbrA</fullName>
    </recommendedName>
</protein>
<dbReference type="RefSeq" id="WP_246947318.1">
    <property type="nucleotide sequence ID" value="NZ_JALKII010000001.1"/>
</dbReference>
<proteinExistence type="inferred from homology"/>
<dbReference type="PANTHER" id="PTHR42685">
    <property type="entry name" value="GERANYLGERANYL DIPHOSPHATE REDUCTASE"/>
    <property type="match status" value="1"/>
</dbReference>
<dbReference type="PRINTS" id="PR00420">
    <property type="entry name" value="RNGMNOXGNASE"/>
</dbReference>
<dbReference type="InterPro" id="IPR011777">
    <property type="entry name" value="Geranylgeranyl_Rdtase_fam"/>
</dbReference>
<reference evidence="5" key="1">
    <citation type="submission" date="2022-04" db="EMBL/GenBank/DDBJ databases">
        <title>Alcanivorax sp. CY1518 draft genome sequence.</title>
        <authorList>
            <person name="Zhao G."/>
            <person name="An M."/>
        </authorList>
    </citation>
    <scope>NUCLEOTIDE SEQUENCE</scope>
    <source>
        <strain evidence="5">CY1518</strain>
    </source>
</reference>
<dbReference type="PANTHER" id="PTHR42685:SF22">
    <property type="entry name" value="CONDITIONED MEDIUM FACTOR RECEPTOR 1"/>
    <property type="match status" value="1"/>
</dbReference>
<keyword evidence="3" id="KW-0472">Membrane</keyword>
<comment type="similarity">
    <text evidence="1">Belongs to the CbrA family.</text>
</comment>
<dbReference type="EMBL" id="JALKII010000001">
    <property type="protein sequence ID" value="MCK0536262.1"/>
    <property type="molecule type" value="Genomic_DNA"/>
</dbReference>
<keyword evidence="3" id="KW-0812">Transmembrane</keyword>
<evidence type="ECO:0000313" key="5">
    <source>
        <dbReference type="EMBL" id="MCK0536262.1"/>
    </source>
</evidence>
<dbReference type="Gene3D" id="3.50.50.60">
    <property type="entry name" value="FAD/NAD(P)-binding domain"/>
    <property type="match status" value="1"/>
</dbReference>
<evidence type="ECO:0000259" key="4">
    <source>
        <dbReference type="Pfam" id="PF01494"/>
    </source>
</evidence>
<evidence type="ECO:0000313" key="6">
    <source>
        <dbReference type="Proteomes" id="UP001165524"/>
    </source>
</evidence>
<gene>
    <name evidence="5" type="ORF">MU846_00885</name>
</gene>
<dbReference type="InterPro" id="IPR050407">
    <property type="entry name" value="Geranylgeranyl_reductase"/>
</dbReference>
<sequence length="369" mass="39913">MDTHAIVVGAGPAGAAAAYCLAAAGLPLIWLDRPAHARAKPCAGGLTPKALRLLPADPSCVVRERTREVLMSWRGYRTSSFQAGSDLCLLTHRPEFDRWHRQQAQQAGAELLHCDALVGVRQHDDGVALTVRHDGQRHTYRAPWLIAADGAHSPVRRLVCGQPVQAPAIAIEGQVATQDCVRWPAMQFDFGTVAGGYGWLFPKGDHINVGLYSWRQGTGLGQATLAAYARRQLGTDQLTAVQGFPIATQGAQLRLTAGRVLFTGDAAGLAEPLLGEGIYGALLSGRHAALALMEAGDAVQRYEQLMMPWRHELARTRQLTRLFYGSLPLAFGALVHGLRRPVTTGMADGLTLMQSWQRWLKPADRASDG</sequence>
<comment type="caution">
    <text evidence="5">The sequence shown here is derived from an EMBL/GenBank/DDBJ whole genome shotgun (WGS) entry which is preliminary data.</text>
</comment>
<dbReference type="Proteomes" id="UP001165524">
    <property type="component" value="Unassembled WGS sequence"/>
</dbReference>